<evidence type="ECO:0000256" key="1">
    <source>
        <dbReference type="ARBA" id="ARBA00009431"/>
    </source>
</evidence>
<protein>
    <submittedName>
        <fullName evidence="3">Uncharacterized protein</fullName>
    </submittedName>
</protein>
<dbReference type="EMBL" id="JBGMDY010000010">
    <property type="protein sequence ID" value="KAL2320070.1"/>
    <property type="molecule type" value="Genomic_DNA"/>
</dbReference>
<dbReference type="SUPFAM" id="SSF53474">
    <property type="entry name" value="alpha/beta-Hydrolases"/>
    <property type="match status" value="1"/>
</dbReference>
<dbReference type="InterPro" id="IPR001563">
    <property type="entry name" value="Peptidase_S10"/>
</dbReference>
<proteinExistence type="inferred from homology"/>
<feature type="chain" id="PRO_5044891945" evidence="2">
    <location>
        <begin position="26"/>
        <end position="152"/>
    </location>
</feature>
<dbReference type="PANTHER" id="PTHR11802">
    <property type="entry name" value="SERINE PROTEASE FAMILY S10 SERINE CARBOXYPEPTIDASE"/>
    <property type="match status" value="1"/>
</dbReference>
<dbReference type="Proteomes" id="UP001603857">
    <property type="component" value="Unassembled WGS sequence"/>
</dbReference>
<dbReference type="InterPro" id="IPR029058">
    <property type="entry name" value="AB_hydrolase_fold"/>
</dbReference>
<comment type="caution">
    <text evidence="3">The sequence shown here is derived from an EMBL/GenBank/DDBJ whole genome shotgun (WGS) entry which is preliminary data.</text>
</comment>
<comment type="similarity">
    <text evidence="1">Belongs to the peptidase S10 family.</text>
</comment>
<evidence type="ECO:0000313" key="4">
    <source>
        <dbReference type="Proteomes" id="UP001603857"/>
    </source>
</evidence>
<feature type="signal peptide" evidence="2">
    <location>
        <begin position="1"/>
        <end position="25"/>
    </location>
</feature>
<dbReference type="Gene3D" id="3.40.50.1820">
    <property type="entry name" value="alpha/beta hydrolase"/>
    <property type="match status" value="1"/>
</dbReference>
<gene>
    <name evidence="3" type="ORF">Fmac_029039</name>
</gene>
<organism evidence="3 4">
    <name type="scientific">Flemingia macrophylla</name>
    <dbReference type="NCBI Taxonomy" id="520843"/>
    <lineage>
        <taxon>Eukaryota</taxon>
        <taxon>Viridiplantae</taxon>
        <taxon>Streptophyta</taxon>
        <taxon>Embryophyta</taxon>
        <taxon>Tracheophyta</taxon>
        <taxon>Spermatophyta</taxon>
        <taxon>Magnoliopsida</taxon>
        <taxon>eudicotyledons</taxon>
        <taxon>Gunneridae</taxon>
        <taxon>Pentapetalae</taxon>
        <taxon>rosids</taxon>
        <taxon>fabids</taxon>
        <taxon>Fabales</taxon>
        <taxon>Fabaceae</taxon>
        <taxon>Papilionoideae</taxon>
        <taxon>50 kb inversion clade</taxon>
        <taxon>NPAAA clade</taxon>
        <taxon>indigoferoid/millettioid clade</taxon>
        <taxon>Phaseoleae</taxon>
        <taxon>Flemingia</taxon>
    </lineage>
</organism>
<evidence type="ECO:0000256" key="2">
    <source>
        <dbReference type="SAM" id="SignalP"/>
    </source>
</evidence>
<accession>A0ABD1L973</accession>
<dbReference type="AlphaFoldDB" id="A0ABD1L973"/>
<sequence>MIANWCSHFHIILLLSLAIFVQISSQIETKVEVLPGFEGPLPFELQTGYIGLGERDDDMQVFYYFVKSENDPQNDPLILWLTGGPGCSPISALLFQFGPIAFDVDDLDHYDETGTLPNLILRPHSWTKGKKEECSERLATAASIFLRSSSLR</sequence>
<dbReference type="Pfam" id="PF00450">
    <property type="entry name" value="Peptidase_S10"/>
    <property type="match status" value="1"/>
</dbReference>
<reference evidence="3 4" key="1">
    <citation type="submission" date="2024-08" db="EMBL/GenBank/DDBJ databases">
        <title>Insights into the chromosomal genome structure of Flemingia macrophylla.</title>
        <authorList>
            <person name="Ding Y."/>
            <person name="Zhao Y."/>
            <person name="Bi W."/>
            <person name="Wu M."/>
            <person name="Zhao G."/>
            <person name="Gong Y."/>
            <person name="Li W."/>
            <person name="Zhang P."/>
        </authorList>
    </citation>
    <scope>NUCLEOTIDE SEQUENCE [LARGE SCALE GENOMIC DNA]</scope>
    <source>
        <strain evidence="3">DYQJB</strain>
        <tissue evidence="3">Leaf</tissue>
    </source>
</reference>
<name>A0ABD1L973_9FABA</name>
<keyword evidence="4" id="KW-1185">Reference proteome</keyword>
<dbReference type="PANTHER" id="PTHR11802:SF29">
    <property type="entry name" value="SERINE CARBOXYPEPTIDASE-LIKE 19"/>
    <property type="match status" value="1"/>
</dbReference>
<evidence type="ECO:0000313" key="3">
    <source>
        <dbReference type="EMBL" id="KAL2320070.1"/>
    </source>
</evidence>
<keyword evidence="2" id="KW-0732">Signal</keyword>